<evidence type="ECO:0000313" key="1">
    <source>
        <dbReference type="EMBL" id="CAG8571842.1"/>
    </source>
</evidence>
<sequence length="52" mass="6011">MSPEISDIEKTSILDKQDYVPEVSRKKLLVLVLLWISNKKNCIQKLANNIIK</sequence>
<proteinExistence type="predicted"/>
<name>A0ACA9M897_9GLOM</name>
<dbReference type="Proteomes" id="UP000789702">
    <property type="component" value="Unassembled WGS sequence"/>
</dbReference>
<dbReference type="EMBL" id="CAJVPU010007370">
    <property type="protein sequence ID" value="CAG8571842.1"/>
    <property type="molecule type" value="Genomic_DNA"/>
</dbReference>
<protein>
    <submittedName>
        <fullName evidence="1">12310_t:CDS:1</fullName>
    </submittedName>
</protein>
<reference evidence="1" key="1">
    <citation type="submission" date="2021-06" db="EMBL/GenBank/DDBJ databases">
        <authorList>
            <person name="Kallberg Y."/>
            <person name="Tangrot J."/>
            <person name="Rosling A."/>
        </authorList>
    </citation>
    <scope>NUCLEOTIDE SEQUENCE</scope>
    <source>
        <strain evidence="1">IL203A</strain>
    </source>
</reference>
<evidence type="ECO:0000313" key="2">
    <source>
        <dbReference type="Proteomes" id="UP000789702"/>
    </source>
</evidence>
<accession>A0ACA9M897</accession>
<keyword evidence="2" id="KW-1185">Reference proteome</keyword>
<organism evidence="1 2">
    <name type="scientific">Dentiscutata heterogama</name>
    <dbReference type="NCBI Taxonomy" id="1316150"/>
    <lineage>
        <taxon>Eukaryota</taxon>
        <taxon>Fungi</taxon>
        <taxon>Fungi incertae sedis</taxon>
        <taxon>Mucoromycota</taxon>
        <taxon>Glomeromycotina</taxon>
        <taxon>Glomeromycetes</taxon>
        <taxon>Diversisporales</taxon>
        <taxon>Gigasporaceae</taxon>
        <taxon>Dentiscutata</taxon>
    </lineage>
</organism>
<gene>
    <name evidence="1" type="ORF">DHETER_LOCUS6095</name>
</gene>
<comment type="caution">
    <text evidence="1">The sequence shown here is derived from an EMBL/GenBank/DDBJ whole genome shotgun (WGS) entry which is preliminary data.</text>
</comment>